<dbReference type="PANTHER" id="PTHR43245:SF53">
    <property type="entry name" value="EPIMERASE-RELATED"/>
    <property type="match status" value="1"/>
</dbReference>
<dbReference type="InterPro" id="IPR036291">
    <property type="entry name" value="NAD(P)-bd_dom_sf"/>
</dbReference>
<dbReference type="InterPro" id="IPR050177">
    <property type="entry name" value="Lipid_A_modif_metabolic_enz"/>
</dbReference>
<dbReference type="SUPFAM" id="SSF51735">
    <property type="entry name" value="NAD(P)-binding Rossmann-fold domains"/>
    <property type="match status" value="1"/>
</dbReference>
<reference evidence="2 3" key="1">
    <citation type="submission" date="2018-03" db="EMBL/GenBank/DDBJ databases">
        <title>Genomic Encyclopedia of Archaeal and Bacterial Type Strains, Phase II (KMG-II): from individual species to whole genera.</title>
        <authorList>
            <person name="Goeker M."/>
        </authorList>
    </citation>
    <scope>NUCLEOTIDE SEQUENCE [LARGE SCALE GENOMIC DNA]</scope>
    <source>
        <strain evidence="2 3">DSM 29328</strain>
    </source>
</reference>
<dbReference type="InterPro" id="IPR001509">
    <property type="entry name" value="Epimerase_deHydtase"/>
</dbReference>
<name>A0A2T0RPG1_9RHOB</name>
<protein>
    <submittedName>
        <fullName evidence="2">UDP-glucose 4-epimerase</fullName>
    </submittedName>
</protein>
<dbReference type="OrthoDB" id="9801785at2"/>
<dbReference type="PANTHER" id="PTHR43245">
    <property type="entry name" value="BIFUNCTIONAL POLYMYXIN RESISTANCE PROTEIN ARNA"/>
    <property type="match status" value="1"/>
</dbReference>
<keyword evidence="3" id="KW-1185">Reference proteome</keyword>
<feature type="domain" description="NAD-dependent epimerase/dehydratase" evidence="1">
    <location>
        <begin position="6"/>
        <end position="227"/>
    </location>
</feature>
<evidence type="ECO:0000313" key="2">
    <source>
        <dbReference type="EMBL" id="PRY23000.1"/>
    </source>
</evidence>
<dbReference type="AlphaFoldDB" id="A0A2T0RPG1"/>
<dbReference type="Gene3D" id="3.40.50.720">
    <property type="entry name" value="NAD(P)-binding Rossmann-like Domain"/>
    <property type="match status" value="1"/>
</dbReference>
<evidence type="ECO:0000259" key="1">
    <source>
        <dbReference type="Pfam" id="PF01370"/>
    </source>
</evidence>
<accession>A0A2T0RPG1</accession>
<organism evidence="2 3">
    <name type="scientific">Aliiruegeria haliotis</name>
    <dbReference type="NCBI Taxonomy" id="1280846"/>
    <lineage>
        <taxon>Bacteria</taxon>
        <taxon>Pseudomonadati</taxon>
        <taxon>Pseudomonadota</taxon>
        <taxon>Alphaproteobacteria</taxon>
        <taxon>Rhodobacterales</taxon>
        <taxon>Roseobacteraceae</taxon>
        <taxon>Aliiruegeria</taxon>
    </lineage>
</organism>
<dbReference type="Proteomes" id="UP000239480">
    <property type="component" value="Unassembled WGS sequence"/>
</dbReference>
<sequence length="318" mass="33543">MTERYLVTGGCGFVGSVLCETLLNAGHEIVVLDNLSSGDPARLDPHIELVTGDICDRRAIDTALRDVDGVFHLAAISSVELCSSHRAEASRTNLQGTVTLLEATGELPVVFTSSAAIYGEQEELPVREEAVPAPKSPYAIDKLGGERHLKSAAELRGARGVALRPFNIFGPGQAPNSPYSGVLTRFVEGARNGAALHVNGDGGQTRDFIHVDEVATALAAAMKLAVSAEPGLFLSLNICSGQTISVLELARMVNRLAGSQTPISFGPDRLGDIRHSSGCPTLAEEHIGFRASMPLETGIADMLKGAHHRPPARKAAMP</sequence>
<dbReference type="RefSeq" id="WP_158263519.1">
    <property type="nucleotide sequence ID" value="NZ_PVTD01000005.1"/>
</dbReference>
<dbReference type="Pfam" id="PF01370">
    <property type="entry name" value="Epimerase"/>
    <property type="match status" value="1"/>
</dbReference>
<proteinExistence type="predicted"/>
<comment type="caution">
    <text evidence="2">The sequence shown here is derived from an EMBL/GenBank/DDBJ whole genome shotgun (WGS) entry which is preliminary data.</text>
</comment>
<evidence type="ECO:0000313" key="3">
    <source>
        <dbReference type="Proteomes" id="UP000239480"/>
    </source>
</evidence>
<gene>
    <name evidence="2" type="ORF">CLV78_10552</name>
</gene>
<dbReference type="EMBL" id="PVTD01000005">
    <property type="protein sequence ID" value="PRY23000.1"/>
    <property type="molecule type" value="Genomic_DNA"/>
</dbReference>